<dbReference type="RefSeq" id="WP_131153991.1">
    <property type="nucleotide sequence ID" value="NZ_CP036402.1"/>
</dbReference>
<evidence type="ECO:0000313" key="2">
    <source>
        <dbReference type="Proteomes" id="UP000291469"/>
    </source>
</evidence>
<accession>A0A411YCQ3</accession>
<dbReference type="InterPro" id="IPR036694">
    <property type="entry name" value="Dodecin-like_sf"/>
</dbReference>
<gene>
    <name evidence="1" type="ORF">ER308_05170</name>
</gene>
<dbReference type="Proteomes" id="UP000291469">
    <property type="component" value="Chromosome"/>
</dbReference>
<dbReference type="KEGG" id="erz:ER308_05170"/>
<organism evidence="1 2">
    <name type="scientific">Egibacter rhizosphaerae</name>
    <dbReference type="NCBI Taxonomy" id="1670831"/>
    <lineage>
        <taxon>Bacteria</taxon>
        <taxon>Bacillati</taxon>
        <taxon>Actinomycetota</taxon>
        <taxon>Nitriliruptoria</taxon>
        <taxon>Egibacterales</taxon>
        <taxon>Egibacteraceae</taxon>
        <taxon>Egibacter</taxon>
    </lineage>
</organism>
<name>A0A411YCQ3_9ACTN</name>
<sequence>MAVLNTIELEGVSEVGWREAAHEALKEASKTLRNIQRLDILGTTAVVRDDAIVEYRTQVRLTFEVESTR</sequence>
<keyword evidence="2" id="KW-1185">Reference proteome</keyword>
<dbReference type="EMBL" id="CP036402">
    <property type="protein sequence ID" value="QBI18994.1"/>
    <property type="molecule type" value="Genomic_DNA"/>
</dbReference>
<dbReference type="Gene3D" id="3.30.1660.10">
    <property type="entry name" value="Flavin-binding protein dodecin"/>
    <property type="match status" value="1"/>
</dbReference>
<dbReference type="Pfam" id="PF07311">
    <property type="entry name" value="Dodecin"/>
    <property type="match status" value="1"/>
</dbReference>
<dbReference type="InterPro" id="IPR025543">
    <property type="entry name" value="Dodecin-like"/>
</dbReference>
<dbReference type="SUPFAM" id="SSF89807">
    <property type="entry name" value="Dodecin-like"/>
    <property type="match status" value="1"/>
</dbReference>
<dbReference type="AlphaFoldDB" id="A0A411YCQ3"/>
<evidence type="ECO:0000313" key="1">
    <source>
        <dbReference type="EMBL" id="QBI18994.1"/>
    </source>
</evidence>
<reference evidence="1 2" key="1">
    <citation type="submission" date="2019-01" db="EMBL/GenBank/DDBJ databases">
        <title>Egibacter rhizosphaerae EGI 80759T.</title>
        <authorList>
            <person name="Chen D.-D."/>
            <person name="Tian Y."/>
            <person name="Jiao J.-Y."/>
            <person name="Zhang X.-T."/>
            <person name="Zhang Y.-G."/>
            <person name="Zhang Y."/>
            <person name="Xiao M."/>
            <person name="Shu W.-S."/>
            <person name="Li W.-J."/>
        </authorList>
    </citation>
    <scope>NUCLEOTIDE SEQUENCE [LARGE SCALE GENOMIC DNA]</scope>
    <source>
        <strain evidence="1 2">EGI 80759</strain>
    </source>
</reference>
<protein>
    <submittedName>
        <fullName evidence="1">Dodecin domain-containing protein</fullName>
    </submittedName>
</protein>
<proteinExistence type="predicted"/>
<dbReference type="InterPro" id="IPR009923">
    <property type="entry name" value="Dodecin"/>
</dbReference>
<dbReference type="OrthoDB" id="5244347at2"/>